<dbReference type="Pfam" id="PF05135">
    <property type="entry name" value="Phage_connect_1"/>
    <property type="match status" value="1"/>
</dbReference>
<dbReference type="Proteomes" id="UP000627166">
    <property type="component" value="Unassembled WGS sequence"/>
</dbReference>
<keyword evidence="2" id="KW-1185">Reference proteome</keyword>
<dbReference type="EMBL" id="JACSQB010000142">
    <property type="protein sequence ID" value="MBD8048469.1"/>
    <property type="molecule type" value="Genomic_DNA"/>
</dbReference>
<dbReference type="InterPro" id="IPR021146">
    <property type="entry name" value="Phage_gp6-like_head-tail"/>
</dbReference>
<proteinExistence type="predicted"/>
<name>A0ABR8YWB6_9CLOT</name>
<protein>
    <submittedName>
        <fullName evidence="1">Phage head-tail connector protein</fullName>
    </submittedName>
</protein>
<comment type="caution">
    <text evidence="1">The sequence shown here is derived from an EMBL/GenBank/DDBJ whole genome shotgun (WGS) entry which is preliminary data.</text>
</comment>
<organism evidence="1 2">
    <name type="scientific">Clostridium faecium</name>
    <dbReference type="NCBI Taxonomy" id="2762223"/>
    <lineage>
        <taxon>Bacteria</taxon>
        <taxon>Bacillati</taxon>
        <taxon>Bacillota</taxon>
        <taxon>Clostridia</taxon>
        <taxon>Eubacteriales</taxon>
        <taxon>Clostridiaceae</taxon>
        <taxon>Clostridium</taxon>
    </lineage>
</organism>
<sequence length="109" mass="12297">MADVFGGEEFLNNLKNYCEVDQDFDDEIIIEMANAAAATIAKAIDKSKTPDDYAKEPRFKIAVMKQVKEDYYERGLTADSYRPEIGSGINGIINQLRSEVTIDETQEHD</sequence>
<dbReference type="CDD" id="cd08054">
    <property type="entry name" value="gp6"/>
    <property type="match status" value="1"/>
</dbReference>
<dbReference type="Gene3D" id="1.10.3230.30">
    <property type="entry name" value="Phage gp6-like head-tail connector protein"/>
    <property type="match status" value="1"/>
</dbReference>
<dbReference type="InterPro" id="IPR006450">
    <property type="entry name" value="Phage_HK97_gp6-like"/>
</dbReference>
<accession>A0ABR8YWB6</accession>
<dbReference type="NCBIfam" id="TIGR01560">
    <property type="entry name" value="put_DNA_pack"/>
    <property type="match status" value="1"/>
</dbReference>
<gene>
    <name evidence="1" type="ORF">H9637_15750</name>
</gene>
<evidence type="ECO:0000313" key="1">
    <source>
        <dbReference type="EMBL" id="MBD8048469.1"/>
    </source>
</evidence>
<reference evidence="1 2" key="1">
    <citation type="submission" date="2020-08" db="EMBL/GenBank/DDBJ databases">
        <title>A Genomic Blueprint of the Chicken Gut Microbiome.</title>
        <authorList>
            <person name="Gilroy R."/>
            <person name="Ravi A."/>
            <person name="Getino M."/>
            <person name="Pursley I."/>
            <person name="Horton D.L."/>
            <person name="Alikhan N.-F."/>
            <person name="Baker D."/>
            <person name="Gharbi K."/>
            <person name="Hall N."/>
            <person name="Watson M."/>
            <person name="Adriaenssens E.M."/>
            <person name="Foster-Nyarko E."/>
            <person name="Jarju S."/>
            <person name="Secka A."/>
            <person name="Antonio M."/>
            <person name="Oren A."/>
            <person name="Chaudhuri R."/>
            <person name="La Ragione R.M."/>
            <person name="Hildebrand F."/>
            <person name="Pallen M.J."/>
        </authorList>
    </citation>
    <scope>NUCLEOTIDE SEQUENCE [LARGE SCALE GENOMIC DNA]</scope>
    <source>
        <strain evidence="1 2">N37</strain>
    </source>
</reference>
<evidence type="ECO:0000313" key="2">
    <source>
        <dbReference type="Proteomes" id="UP000627166"/>
    </source>
</evidence>
<dbReference type="RefSeq" id="WP_191741419.1">
    <property type="nucleotide sequence ID" value="NZ_JACSQB010000142.1"/>
</dbReference>